<gene>
    <name evidence="3" type="ORF">NAEGRDRAFT_57262</name>
</gene>
<dbReference type="KEGG" id="ngr:NAEGRDRAFT_57262"/>
<dbReference type="InParanoid" id="D2V658"/>
<protein>
    <recommendedName>
        <fullName evidence="5">Phosphatidylinositol-specific phospholipase C X domain-containing protein</fullName>
    </recommendedName>
</protein>
<dbReference type="OrthoDB" id="2017497at2759"/>
<feature type="compositionally biased region" description="Polar residues" evidence="1">
    <location>
        <begin position="7"/>
        <end position="56"/>
    </location>
</feature>
<keyword evidence="2" id="KW-1133">Transmembrane helix</keyword>
<dbReference type="InterPro" id="IPR017946">
    <property type="entry name" value="PLC-like_Pdiesterase_TIM-brl"/>
</dbReference>
<feature type="region of interest" description="Disordered" evidence="1">
    <location>
        <begin position="72"/>
        <end position="92"/>
    </location>
</feature>
<dbReference type="Pfam" id="PF16670">
    <property type="entry name" value="PI-PLC-C1"/>
    <property type="match status" value="1"/>
</dbReference>
<evidence type="ECO:0008006" key="5">
    <source>
        <dbReference type="Google" id="ProtNLM"/>
    </source>
</evidence>
<feature type="transmembrane region" description="Helical" evidence="2">
    <location>
        <begin position="185"/>
        <end position="214"/>
    </location>
</feature>
<dbReference type="SUPFAM" id="SSF51695">
    <property type="entry name" value="PLC-like phosphodiesterases"/>
    <property type="match status" value="1"/>
</dbReference>
<dbReference type="InterPro" id="IPR032075">
    <property type="entry name" value="PI-PLC-C1"/>
</dbReference>
<evidence type="ECO:0000256" key="1">
    <source>
        <dbReference type="SAM" id="MobiDB-lite"/>
    </source>
</evidence>
<accession>D2V658</accession>
<keyword evidence="2" id="KW-0812">Transmembrane</keyword>
<dbReference type="VEuPathDB" id="AmoebaDB:NAEGRDRAFT_57262"/>
<sequence length="617" mass="70559">MTRDISSHQIVLSDQSLANNQQQHTSNESSDGSSTCNQQQHHQENSPRQQEQHVSIVNSCQSEQSWIALTPRDSSEHNHHWNSNNNNNTPPCVQSVLVDEKKEEMELEDVCGSFIGNQKEKQSMNEELKDICQEMKGIGISPSALQLELAEKGECLQDVGLISQVSVFGISWYYKRTRLQFCYKCCLLSTPLLCLCWSTILLLTLFFVACFGYYSHMPIDGTGSCATLYYSENVFGPIVTMADLNLEKEKLFFSSLDFMNSTTTSDNLPINYYNTLMTHNSYHRRGMMASFIPSMNYEHDSLTNQLNRNVRGLELDIHLNRRTERFQVYHIPLIDDKSNCNCFLSCLLEIKNWMTTNTKNNDKPDLITIFIEPKYARDFVPFCRKEDTHTLPNLMNEILRVFSPEQILTPAKLKGDYSSLRTSVSGRGWPLKSSVKGMVLFVLNLWDENDECKYLLRNEKSLYSNNVTSMDLIFYREYWNNMASAKSDSVFFEVDDARVFMNTSAVEPMLVSNALLDQNTLYVEDPSYIISSPVTKAVQRGYMIRCTAGAVTELRARISMAKKKNPNLKLKDLSKTEACLRSGAQLLNTDYPYADLFLSLFTNQTFQNPLFSNNNNG</sequence>
<keyword evidence="4" id="KW-1185">Reference proteome</keyword>
<dbReference type="GO" id="GO:0008081">
    <property type="term" value="F:phosphoric diester hydrolase activity"/>
    <property type="evidence" value="ECO:0007669"/>
    <property type="project" value="InterPro"/>
</dbReference>
<dbReference type="GeneID" id="8861933"/>
<dbReference type="GO" id="GO:0006629">
    <property type="term" value="P:lipid metabolic process"/>
    <property type="evidence" value="ECO:0007669"/>
    <property type="project" value="InterPro"/>
</dbReference>
<proteinExistence type="predicted"/>
<organism evidence="4">
    <name type="scientific">Naegleria gruberi</name>
    <name type="common">Amoeba</name>
    <dbReference type="NCBI Taxonomy" id="5762"/>
    <lineage>
        <taxon>Eukaryota</taxon>
        <taxon>Discoba</taxon>
        <taxon>Heterolobosea</taxon>
        <taxon>Tetramitia</taxon>
        <taxon>Eutetramitia</taxon>
        <taxon>Vahlkampfiidae</taxon>
        <taxon>Naegleria</taxon>
    </lineage>
</organism>
<feature type="region of interest" description="Disordered" evidence="1">
    <location>
        <begin position="1"/>
        <end position="56"/>
    </location>
</feature>
<name>D2V658_NAEGR</name>
<dbReference type="Proteomes" id="UP000006671">
    <property type="component" value="Unassembled WGS sequence"/>
</dbReference>
<evidence type="ECO:0000313" key="4">
    <source>
        <dbReference type="Proteomes" id="UP000006671"/>
    </source>
</evidence>
<evidence type="ECO:0000313" key="3">
    <source>
        <dbReference type="EMBL" id="EFC47775.1"/>
    </source>
</evidence>
<dbReference type="AlphaFoldDB" id="D2V658"/>
<dbReference type="Gene3D" id="3.20.20.190">
    <property type="entry name" value="Phosphatidylinositol (PI) phosphodiesterase"/>
    <property type="match status" value="1"/>
</dbReference>
<dbReference type="EMBL" id="GG738853">
    <property type="protein sequence ID" value="EFC47775.1"/>
    <property type="molecule type" value="Genomic_DNA"/>
</dbReference>
<reference evidence="3 4" key="1">
    <citation type="journal article" date="2010" name="Cell">
        <title>The genome of Naegleria gruberi illuminates early eukaryotic versatility.</title>
        <authorList>
            <person name="Fritz-Laylin L.K."/>
            <person name="Prochnik S.E."/>
            <person name="Ginger M.L."/>
            <person name="Dacks J.B."/>
            <person name="Carpenter M.L."/>
            <person name="Field M.C."/>
            <person name="Kuo A."/>
            <person name="Paredez A."/>
            <person name="Chapman J."/>
            <person name="Pham J."/>
            <person name="Shu S."/>
            <person name="Neupane R."/>
            <person name="Cipriano M."/>
            <person name="Mancuso J."/>
            <person name="Tu H."/>
            <person name="Salamov A."/>
            <person name="Lindquist E."/>
            <person name="Shapiro H."/>
            <person name="Lucas S."/>
            <person name="Grigoriev I.V."/>
            <person name="Cande W.Z."/>
            <person name="Fulton C."/>
            <person name="Rokhsar D.S."/>
            <person name="Dawson S.C."/>
        </authorList>
    </citation>
    <scope>NUCLEOTIDE SEQUENCE [LARGE SCALE GENOMIC DNA]</scope>
    <source>
        <strain evidence="3 4">NEG-M</strain>
    </source>
</reference>
<evidence type="ECO:0000256" key="2">
    <source>
        <dbReference type="SAM" id="Phobius"/>
    </source>
</evidence>
<dbReference type="RefSeq" id="XP_002680519.1">
    <property type="nucleotide sequence ID" value="XM_002680473.1"/>
</dbReference>
<keyword evidence="2" id="KW-0472">Membrane</keyword>